<feature type="domain" description="HTH tetR-type" evidence="6">
    <location>
        <begin position="14"/>
        <end position="73"/>
    </location>
</feature>
<evidence type="ECO:0000256" key="1">
    <source>
        <dbReference type="ARBA" id="ARBA00023015"/>
    </source>
</evidence>
<dbReference type="PANTHER" id="PTHR30055">
    <property type="entry name" value="HTH-TYPE TRANSCRIPTIONAL REGULATOR RUTR"/>
    <property type="match status" value="1"/>
</dbReference>
<keyword evidence="3" id="KW-0804">Transcription</keyword>
<proteinExistence type="predicted"/>
<dbReference type="PANTHER" id="PTHR30055:SF234">
    <property type="entry name" value="HTH-TYPE TRANSCRIPTIONAL REGULATOR BETI"/>
    <property type="match status" value="1"/>
</dbReference>
<dbReference type="Gene3D" id="1.10.357.10">
    <property type="entry name" value="Tetracycline Repressor, domain 2"/>
    <property type="match status" value="1"/>
</dbReference>
<feature type="DNA-binding region" description="H-T-H motif" evidence="4">
    <location>
        <begin position="36"/>
        <end position="55"/>
    </location>
</feature>
<dbReference type="Proteomes" id="UP001055868">
    <property type="component" value="Chromosome"/>
</dbReference>
<gene>
    <name evidence="7" type="ORF">M4486_00620</name>
</gene>
<dbReference type="InterPro" id="IPR001647">
    <property type="entry name" value="HTH_TetR"/>
</dbReference>
<dbReference type="PROSITE" id="PS50977">
    <property type="entry name" value="HTH_TETR_2"/>
    <property type="match status" value="1"/>
</dbReference>
<dbReference type="EMBL" id="CP097218">
    <property type="protein sequence ID" value="UQN29889.1"/>
    <property type="molecule type" value="Genomic_DNA"/>
</dbReference>
<evidence type="ECO:0000259" key="6">
    <source>
        <dbReference type="PROSITE" id="PS50977"/>
    </source>
</evidence>
<sequence>METLDPAPLRADARRNHDRIRTAAVEIFRERGLSAPLEDVAAAAHVSKATVFNRFGGRAGLIDAVIDDVAAQELLGVIERARAVVDIGERIRWYVAALRDLQYRQPAVNGVILRQVPGSRGLMELCGQGECFHEELVEQGVASGFLAGTFEPEDFHALAIETALVLEERGRPPRPSYDRRTTFLLDGIARPARVARPGRPDRHASRDGSGEGTDPGGEA</sequence>
<evidence type="ECO:0000256" key="3">
    <source>
        <dbReference type="ARBA" id="ARBA00023163"/>
    </source>
</evidence>
<name>A0ABY4N6Z8_9MICO</name>
<dbReference type="PRINTS" id="PR00455">
    <property type="entry name" value="HTHTETR"/>
</dbReference>
<feature type="compositionally biased region" description="Gly residues" evidence="5">
    <location>
        <begin position="210"/>
        <end position="219"/>
    </location>
</feature>
<keyword evidence="8" id="KW-1185">Reference proteome</keyword>
<dbReference type="SUPFAM" id="SSF46689">
    <property type="entry name" value="Homeodomain-like"/>
    <property type="match status" value="1"/>
</dbReference>
<dbReference type="Pfam" id="PF00440">
    <property type="entry name" value="TetR_N"/>
    <property type="match status" value="1"/>
</dbReference>
<dbReference type="InterPro" id="IPR050109">
    <property type="entry name" value="HTH-type_TetR-like_transc_reg"/>
</dbReference>
<feature type="compositionally biased region" description="Basic and acidic residues" evidence="5">
    <location>
        <begin position="198"/>
        <end position="209"/>
    </location>
</feature>
<feature type="region of interest" description="Disordered" evidence="5">
    <location>
        <begin position="188"/>
        <end position="219"/>
    </location>
</feature>
<evidence type="ECO:0000256" key="5">
    <source>
        <dbReference type="SAM" id="MobiDB-lite"/>
    </source>
</evidence>
<organism evidence="7 8">
    <name type="scientific">Brachybacterium kimchii</name>
    <dbReference type="NCBI Taxonomy" id="2942909"/>
    <lineage>
        <taxon>Bacteria</taxon>
        <taxon>Bacillati</taxon>
        <taxon>Actinomycetota</taxon>
        <taxon>Actinomycetes</taxon>
        <taxon>Micrococcales</taxon>
        <taxon>Dermabacteraceae</taxon>
        <taxon>Brachybacterium</taxon>
    </lineage>
</organism>
<keyword evidence="2 4" id="KW-0238">DNA-binding</keyword>
<keyword evidence="1" id="KW-0805">Transcription regulation</keyword>
<accession>A0ABY4N6Z8</accession>
<dbReference type="RefSeq" id="WP_249479073.1">
    <property type="nucleotide sequence ID" value="NZ_CP097218.1"/>
</dbReference>
<evidence type="ECO:0000256" key="2">
    <source>
        <dbReference type="ARBA" id="ARBA00023125"/>
    </source>
</evidence>
<dbReference type="InterPro" id="IPR009057">
    <property type="entry name" value="Homeodomain-like_sf"/>
</dbReference>
<evidence type="ECO:0000256" key="4">
    <source>
        <dbReference type="PROSITE-ProRule" id="PRU00335"/>
    </source>
</evidence>
<evidence type="ECO:0000313" key="8">
    <source>
        <dbReference type="Proteomes" id="UP001055868"/>
    </source>
</evidence>
<reference evidence="7" key="1">
    <citation type="submission" date="2022-05" db="EMBL/GenBank/DDBJ databases">
        <title>Genomic analysis of Brachybacterium sp. CBA3104.</title>
        <authorList>
            <person name="Roh S.W."/>
            <person name="Kim Y.B."/>
            <person name="Kim Y."/>
        </authorList>
    </citation>
    <scope>NUCLEOTIDE SEQUENCE</scope>
    <source>
        <strain evidence="7">CBA3104</strain>
    </source>
</reference>
<protein>
    <submittedName>
        <fullName evidence="7">TetR/AcrR family transcriptional regulator</fullName>
    </submittedName>
</protein>
<evidence type="ECO:0000313" key="7">
    <source>
        <dbReference type="EMBL" id="UQN29889.1"/>
    </source>
</evidence>